<evidence type="ECO:0000256" key="3">
    <source>
        <dbReference type="SAM" id="MobiDB-lite"/>
    </source>
</evidence>
<dbReference type="STRING" id="2070753.A0A3A2ZQ91"/>
<feature type="compositionally biased region" description="Polar residues" evidence="3">
    <location>
        <begin position="386"/>
        <end position="400"/>
    </location>
</feature>
<keyword evidence="2" id="KW-0665">Pyrimidine biosynthesis</keyword>
<dbReference type="OrthoDB" id="10263753at2759"/>
<feature type="region of interest" description="Disordered" evidence="3">
    <location>
        <begin position="327"/>
        <end position="349"/>
    </location>
</feature>
<feature type="compositionally biased region" description="Basic and acidic residues" evidence="3">
    <location>
        <begin position="248"/>
        <end position="258"/>
    </location>
</feature>
<gene>
    <name evidence="4" type="ORF">PHISCL_02348</name>
</gene>
<dbReference type="Proteomes" id="UP000266188">
    <property type="component" value="Unassembled WGS sequence"/>
</dbReference>
<dbReference type="PANTHER" id="PTHR19278">
    <property type="entry name" value="OROTATE PHOSPHORIBOSYLTRANSFERASE"/>
    <property type="match status" value="1"/>
</dbReference>
<comment type="pathway">
    <text evidence="1">Pyrimidine metabolism; UMP biosynthesis via de novo pathway.</text>
</comment>
<name>A0A3A2ZQ91_9EURO</name>
<evidence type="ECO:0000256" key="1">
    <source>
        <dbReference type="ARBA" id="ARBA00004725"/>
    </source>
</evidence>
<dbReference type="GO" id="GO:0006222">
    <property type="term" value="P:UMP biosynthetic process"/>
    <property type="evidence" value="ECO:0007669"/>
    <property type="project" value="TreeGrafter"/>
</dbReference>
<proteinExistence type="predicted"/>
<dbReference type="GO" id="GO:0019856">
    <property type="term" value="P:pyrimidine nucleobase biosynthetic process"/>
    <property type="evidence" value="ECO:0007669"/>
    <property type="project" value="TreeGrafter"/>
</dbReference>
<reference evidence="5" key="1">
    <citation type="submission" date="2017-02" db="EMBL/GenBank/DDBJ databases">
        <authorList>
            <person name="Tafer H."/>
            <person name="Lopandic K."/>
        </authorList>
    </citation>
    <scope>NUCLEOTIDE SEQUENCE [LARGE SCALE GENOMIC DNA]</scope>
    <source>
        <strain evidence="5">CBS 366.77</strain>
    </source>
</reference>
<evidence type="ECO:0008006" key="6">
    <source>
        <dbReference type="Google" id="ProtNLM"/>
    </source>
</evidence>
<dbReference type="Gene3D" id="3.20.20.70">
    <property type="entry name" value="Aldolase class I"/>
    <property type="match status" value="1"/>
</dbReference>
<evidence type="ECO:0000256" key="2">
    <source>
        <dbReference type="ARBA" id="ARBA00022975"/>
    </source>
</evidence>
<keyword evidence="5" id="KW-1185">Reference proteome</keyword>
<evidence type="ECO:0000313" key="5">
    <source>
        <dbReference type="Proteomes" id="UP000266188"/>
    </source>
</evidence>
<dbReference type="PANTHER" id="PTHR19278:SF9">
    <property type="entry name" value="URIDINE 5'-MONOPHOSPHATE SYNTHASE"/>
    <property type="match status" value="1"/>
</dbReference>
<feature type="region of interest" description="Disordered" evidence="3">
    <location>
        <begin position="234"/>
        <end position="266"/>
    </location>
</feature>
<protein>
    <recommendedName>
        <fullName evidence="6">Orotidine 5'-phosphate decarboxylase</fullName>
    </recommendedName>
</protein>
<sequence length="450" mass="49175">MDLTSTSDPESSVNQLTAYLCTLRTAKKGLPYGEPVCVCASPLITTTDALLQLASAIGPHIGLLQVYADIIDDWSEDTARQLTLLAKKYAFLIWEGGRILNSTVDFLGKQRTDVREVRNELVSLIRKRYTRGVVKTASWAGLATAWASGVDVDNQEADILIPALKAAARETVAGTAQTIRTVITAENTTNRQVGYEEDANAPSEDQLLTSEYVAGNDSLGLPPRKASTISLTQTISQHTEDSTDFDSEDVKSERRDSLDQTITNDNLPSPPLFARGIVLCLPSVDSTSFTAEYRQSCIAAARANPDFVVGFLCSEPWQIVSQTDDILEDDESSQNHTDEKKRQYTNPGDERKHRLAIFSVIPHRLKRLEVFGKDTASGDGEESDNDLTGSTVTPNGAENTMNPIALKLHTIVEHALKLREAARTGREAIRPKAKISRGPSIMHVPVVSLP</sequence>
<feature type="region of interest" description="Disordered" evidence="3">
    <location>
        <begin position="372"/>
        <end position="400"/>
    </location>
</feature>
<dbReference type="GO" id="GO:0004588">
    <property type="term" value="F:orotate phosphoribosyltransferase activity"/>
    <property type="evidence" value="ECO:0007669"/>
    <property type="project" value="TreeGrafter"/>
</dbReference>
<comment type="caution">
    <text evidence="4">The sequence shown here is derived from an EMBL/GenBank/DDBJ whole genome shotgun (WGS) entry which is preliminary data.</text>
</comment>
<feature type="compositionally biased region" description="Basic and acidic residues" evidence="3">
    <location>
        <begin position="336"/>
        <end position="349"/>
    </location>
</feature>
<dbReference type="EMBL" id="MVGC01000051">
    <property type="protein sequence ID" value="RJE25319.1"/>
    <property type="molecule type" value="Genomic_DNA"/>
</dbReference>
<organism evidence="4 5">
    <name type="scientific">Aspergillus sclerotialis</name>
    <dbReference type="NCBI Taxonomy" id="2070753"/>
    <lineage>
        <taxon>Eukaryota</taxon>
        <taxon>Fungi</taxon>
        <taxon>Dikarya</taxon>
        <taxon>Ascomycota</taxon>
        <taxon>Pezizomycotina</taxon>
        <taxon>Eurotiomycetes</taxon>
        <taxon>Eurotiomycetidae</taxon>
        <taxon>Eurotiales</taxon>
        <taxon>Aspergillaceae</taxon>
        <taxon>Aspergillus</taxon>
        <taxon>Aspergillus subgen. Polypaecilum</taxon>
    </lineage>
</organism>
<dbReference type="AlphaFoldDB" id="A0A3A2ZQ91"/>
<evidence type="ECO:0000313" key="4">
    <source>
        <dbReference type="EMBL" id="RJE25319.1"/>
    </source>
</evidence>
<accession>A0A3A2ZQ91</accession>
<dbReference type="InterPro" id="IPR013785">
    <property type="entry name" value="Aldolase_TIM"/>
</dbReference>